<organism evidence="1">
    <name type="scientific">freshwater metagenome</name>
    <dbReference type="NCBI Taxonomy" id="449393"/>
    <lineage>
        <taxon>unclassified sequences</taxon>
        <taxon>metagenomes</taxon>
        <taxon>ecological metagenomes</taxon>
    </lineage>
</organism>
<protein>
    <submittedName>
        <fullName evidence="1">Unannotated protein</fullName>
    </submittedName>
</protein>
<reference evidence="1" key="1">
    <citation type="submission" date="2020-05" db="EMBL/GenBank/DDBJ databases">
        <authorList>
            <person name="Chiriac C."/>
            <person name="Salcher M."/>
            <person name="Ghai R."/>
            <person name="Kavagutti S V."/>
        </authorList>
    </citation>
    <scope>NUCLEOTIDE SEQUENCE</scope>
</reference>
<gene>
    <name evidence="1" type="ORF">UFOPK3564_00529</name>
</gene>
<evidence type="ECO:0000313" key="1">
    <source>
        <dbReference type="EMBL" id="CAB4900259.1"/>
    </source>
</evidence>
<dbReference type="EMBL" id="CAFBMK010000018">
    <property type="protein sequence ID" value="CAB4900259.1"/>
    <property type="molecule type" value="Genomic_DNA"/>
</dbReference>
<sequence>MAPPTPTLPAVQVRDVEARRIAEQLPQTNALHAFVTTGAINDVLTRAIAEAAERLDLDPQQPPVTAAHALVQYVQQHGPRPAPARWPR</sequence>
<dbReference type="AlphaFoldDB" id="A0A6J7GA53"/>
<name>A0A6J7GA53_9ZZZZ</name>
<proteinExistence type="predicted"/>
<accession>A0A6J7GA53</accession>